<dbReference type="Proteomes" id="UP000225706">
    <property type="component" value="Unassembled WGS sequence"/>
</dbReference>
<gene>
    <name evidence="3" type="ORF">AWC38_SpisGene11734</name>
</gene>
<evidence type="ECO:0000256" key="1">
    <source>
        <dbReference type="SAM" id="Coils"/>
    </source>
</evidence>
<dbReference type="AlphaFoldDB" id="A0A2B4S582"/>
<evidence type="ECO:0000313" key="3">
    <source>
        <dbReference type="EMBL" id="PFX23718.1"/>
    </source>
</evidence>
<name>A0A2B4S582_STYPI</name>
<sequence>MILSDDQKRWVVFGNALNKVVVAHIQPFVEQEIQKEYGNLQTSHNIHTQSYGVRLQKRKVTLRYENINRNDTLPRKHGGKYDYPTFNYKVTSYIDFAKLYVENYMAKFNAFDEHCDASALLALLGKVPVFPGAVQTAAGNQSFDEMKQLVKELGLSVADEDTLLKELEDWERKGAIRCMSAIIEPDLAKAVQQGLIALKNDVDNLAFEEEEGRKQLKTVLQNAVGDLKELNKRVSKVEQKQDSLCAKVTSAQHQIDKLKTHFEGHQTSTKPHIYPDNESYLDSG</sequence>
<evidence type="ECO:0000256" key="2">
    <source>
        <dbReference type="SAM" id="MobiDB-lite"/>
    </source>
</evidence>
<proteinExistence type="predicted"/>
<organism evidence="3 4">
    <name type="scientific">Stylophora pistillata</name>
    <name type="common">Smooth cauliflower coral</name>
    <dbReference type="NCBI Taxonomy" id="50429"/>
    <lineage>
        <taxon>Eukaryota</taxon>
        <taxon>Metazoa</taxon>
        <taxon>Cnidaria</taxon>
        <taxon>Anthozoa</taxon>
        <taxon>Hexacorallia</taxon>
        <taxon>Scleractinia</taxon>
        <taxon>Astrocoeniina</taxon>
        <taxon>Pocilloporidae</taxon>
        <taxon>Stylophora</taxon>
    </lineage>
</organism>
<reference evidence="4" key="1">
    <citation type="journal article" date="2017" name="bioRxiv">
        <title>Comparative analysis of the genomes of Stylophora pistillata and Acropora digitifera provides evidence for extensive differences between species of corals.</title>
        <authorList>
            <person name="Voolstra C.R."/>
            <person name="Li Y."/>
            <person name="Liew Y.J."/>
            <person name="Baumgarten S."/>
            <person name="Zoccola D."/>
            <person name="Flot J.-F."/>
            <person name="Tambutte S."/>
            <person name="Allemand D."/>
            <person name="Aranda M."/>
        </authorList>
    </citation>
    <scope>NUCLEOTIDE SEQUENCE [LARGE SCALE GENOMIC DNA]</scope>
</reference>
<dbReference type="OrthoDB" id="5969903at2759"/>
<keyword evidence="1" id="KW-0175">Coiled coil</keyword>
<protein>
    <submittedName>
        <fullName evidence="3">Uncharacterized protein</fullName>
    </submittedName>
</protein>
<comment type="caution">
    <text evidence="3">The sequence shown here is derived from an EMBL/GenBank/DDBJ whole genome shotgun (WGS) entry which is preliminary data.</text>
</comment>
<accession>A0A2B4S582</accession>
<dbReference type="EMBL" id="LSMT01000199">
    <property type="protein sequence ID" value="PFX23718.1"/>
    <property type="molecule type" value="Genomic_DNA"/>
</dbReference>
<keyword evidence="4" id="KW-1185">Reference proteome</keyword>
<feature type="coiled-coil region" evidence="1">
    <location>
        <begin position="213"/>
        <end position="247"/>
    </location>
</feature>
<evidence type="ECO:0000313" key="4">
    <source>
        <dbReference type="Proteomes" id="UP000225706"/>
    </source>
</evidence>
<feature type="region of interest" description="Disordered" evidence="2">
    <location>
        <begin position="265"/>
        <end position="284"/>
    </location>
</feature>